<proteinExistence type="predicted"/>
<accession>A0A168IYS3</accession>
<gene>
    <name evidence="1" type="ORF">MUCCIDRAFT_114012</name>
</gene>
<dbReference type="EMBL" id="AMYB01000007">
    <property type="protein sequence ID" value="OAD00531.1"/>
    <property type="molecule type" value="Genomic_DNA"/>
</dbReference>
<dbReference type="OrthoDB" id="2214954at2759"/>
<name>A0A168IYS3_MUCCL</name>
<keyword evidence="2" id="KW-1185">Reference proteome</keyword>
<dbReference type="VEuPathDB" id="FungiDB:MUCCIDRAFT_114012"/>
<reference evidence="1 2" key="1">
    <citation type="submission" date="2015-06" db="EMBL/GenBank/DDBJ databases">
        <title>Expansion of signal transduction pathways in fungi by whole-genome duplication.</title>
        <authorList>
            <consortium name="DOE Joint Genome Institute"/>
            <person name="Corrochano L.M."/>
            <person name="Kuo A."/>
            <person name="Marcet-Houben M."/>
            <person name="Polaino S."/>
            <person name="Salamov A."/>
            <person name="Villalobos J.M."/>
            <person name="Alvarez M.I."/>
            <person name="Avalos J."/>
            <person name="Benito E.P."/>
            <person name="Benoit I."/>
            <person name="Burger G."/>
            <person name="Camino L.P."/>
            <person name="Canovas D."/>
            <person name="Cerda-Olmedo E."/>
            <person name="Cheng J.-F."/>
            <person name="Dominguez A."/>
            <person name="Elias M."/>
            <person name="Eslava A.P."/>
            <person name="Glaser F."/>
            <person name="Grimwood J."/>
            <person name="Gutierrez G."/>
            <person name="Heitman J."/>
            <person name="Henrissat B."/>
            <person name="Iturriaga E.A."/>
            <person name="Lang B.F."/>
            <person name="Lavin J.L."/>
            <person name="Lee S."/>
            <person name="Li W."/>
            <person name="Lindquist E."/>
            <person name="Lopez-Garcia S."/>
            <person name="Luque E.M."/>
            <person name="Marcos A.T."/>
            <person name="Martin J."/>
            <person name="Mccluskey K."/>
            <person name="Medina H.R."/>
            <person name="Miralles-Duran A."/>
            <person name="Miyazaki A."/>
            <person name="Munoz-Torres E."/>
            <person name="Oguiza J.A."/>
            <person name="Ohm R."/>
            <person name="Olmedo M."/>
            <person name="Orejas M."/>
            <person name="Ortiz-Castellanos L."/>
            <person name="Pisabarro A.G."/>
            <person name="Rodriguez-Romero J."/>
            <person name="Ruiz-Herrera J."/>
            <person name="Ruiz-Vazquez R."/>
            <person name="Sanz C."/>
            <person name="Schackwitz W."/>
            <person name="Schmutz J."/>
            <person name="Shahriari M."/>
            <person name="Shelest E."/>
            <person name="Silva-Franco F."/>
            <person name="Soanes D."/>
            <person name="Syed K."/>
            <person name="Tagua V.G."/>
            <person name="Talbot N.J."/>
            <person name="Thon M."/>
            <person name="De Vries R.P."/>
            <person name="Wiebenga A."/>
            <person name="Yadav J.S."/>
            <person name="Braun E.L."/>
            <person name="Baker S."/>
            <person name="Garre V."/>
            <person name="Horwitz B."/>
            <person name="Torres-Martinez S."/>
            <person name="Idnurm A."/>
            <person name="Herrera-Estrella A."/>
            <person name="Gabaldon T."/>
            <person name="Grigoriev I.V."/>
        </authorList>
    </citation>
    <scope>NUCLEOTIDE SEQUENCE [LARGE SCALE GENOMIC DNA]</scope>
    <source>
        <strain evidence="1 2">CBS 277.49</strain>
    </source>
</reference>
<evidence type="ECO:0000313" key="2">
    <source>
        <dbReference type="Proteomes" id="UP000077051"/>
    </source>
</evidence>
<evidence type="ECO:0000313" key="1">
    <source>
        <dbReference type="EMBL" id="OAD00531.1"/>
    </source>
</evidence>
<dbReference type="AlphaFoldDB" id="A0A168IYS3"/>
<sequence length="246" mass="28431">MQITARYMQQYEKRDEAIKNLRRKFLDEYKRVYRNSKRGPPAALDDDLIEELWSFDCPQAVPGDSSRRIESMVVLKEKIAAFKALLEEFEKFKQSSISRAEELGLFMSVDLFELLSSQNIMLLKKTVKPYPMDTKALSQVIAAKLITKEAFDERLFVKITKAMKDFCLGLDRDELNVKLNSIYNEASTDQRKYIKKITTTLADKLTESTLTGDAAQIYKAELQTAYVDPILSCLLNQPAKKRVFKW</sequence>
<organism evidence="1 2">
    <name type="scientific">Mucor lusitanicus CBS 277.49</name>
    <dbReference type="NCBI Taxonomy" id="747725"/>
    <lineage>
        <taxon>Eukaryota</taxon>
        <taxon>Fungi</taxon>
        <taxon>Fungi incertae sedis</taxon>
        <taxon>Mucoromycota</taxon>
        <taxon>Mucoromycotina</taxon>
        <taxon>Mucoromycetes</taxon>
        <taxon>Mucorales</taxon>
        <taxon>Mucorineae</taxon>
        <taxon>Mucoraceae</taxon>
        <taxon>Mucor</taxon>
    </lineage>
</organism>
<protein>
    <submittedName>
        <fullName evidence="1">Uncharacterized protein</fullName>
    </submittedName>
</protein>
<dbReference type="Proteomes" id="UP000077051">
    <property type="component" value="Unassembled WGS sequence"/>
</dbReference>
<comment type="caution">
    <text evidence="1">The sequence shown here is derived from an EMBL/GenBank/DDBJ whole genome shotgun (WGS) entry which is preliminary data.</text>
</comment>